<name>A0A133NTS4_GARVA</name>
<protein>
    <recommendedName>
        <fullName evidence="2">HTH merR-type domain-containing protein</fullName>
    </recommendedName>
</protein>
<dbReference type="Gene3D" id="1.10.1660.10">
    <property type="match status" value="1"/>
</dbReference>
<dbReference type="Proteomes" id="UP000070687">
    <property type="component" value="Unassembled WGS sequence"/>
</dbReference>
<gene>
    <name evidence="3" type="ORF">HMPREF3208_01006</name>
</gene>
<evidence type="ECO:0000256" key="1">
    <source>
        <dbReference type="SAM" id="MobiDB-lite"/>
    </source>
</evidence>
<dbReference type="RefSeq" id="WP_016636625.1">
    <property type="nucleotide sequence ID" value="NZ_KQ956867.1"/>
</dbReference>
<evidence type="ECO:0000313" key="3">
    <source>
        <dbReference type="EMBL" id="KXA19658.1"/>
    </source>
</evidence>
<organism evidence="3 4">
    <name type="scientific">Gardnerella vaginalis</name>
    <dbReference type="NCBI Taxonomy" id="2702"/>
    <lineage>
        <taxon>Bacteria</taxon>
        <taxon>Bacillati</taxon>
        <taxon>Actinomycetota</taxon>
        <taxon>Actinomycetes</taxon>
        <taxon>Bifidobacteriales</taxon>
        <taxon>Bifidobacteriaceae</taxon>
        <taxon>Gardnerella</taxon>
    </lineage>
</organism>
<sequence length="216" mass="24085">MTQLQSDDSVEAVQGELFNLSLSVHRLDGYRGSVAMKVAGITYRQLDYWARKSIIEPSIHPSSGSGSRRLYSFKDIAIMAVAKRLLDAGVNLINVTTAIIFLNRYSEERLRHMTIICDGQSVQECDENQDNMRRMLASGLAVFAIAVGRIVSRVEEDLAAESPVHDTANNSESYEKQKHAHKSSVKPHLSVDQVSSQVKDSFAKNSSWNLIQETWG</sequence>
<dbReference type="GO" id="GO:0006355">
    <property type="term" value="P:regulation of DNA-templated transcription"/>
    <property type="evidence" value="ECO:0007669"/>
    <property type="project" value="InterPro"/>
</dbReference>
<comment type="caution">
    <text evidence="3">The sequence shown here is derived from an EMBL/GenBank/DDBJ whole genome shotgun (WGS) entry which is preliminary data.</text>
</comment>
<dbReference type="InterPro" id="IPR000551">
    <property type="entry name" value="MerR-type_HTH_dom"/>
</dbReference>
<feature type="domain" description="HTH merR-type" evidence="2">
    <location>
        <begin position="30"/>
        <end position="102"/>
    </location>
</feature>
<dbReference type="AlphaFoldDB" id="A0A133NTS4"/>
<dbReference type="OrthoDB" id="7410529at2"/>
<reference evidence="3 4" key="1">
    <citation type="submission" date="2016-01" db="EMBL/GenBank/DDBJ databases">
        <authorList>
            <person name="Oliw E.H."/>
        </authorList>
    </citation>
    <scope>NUCLEOTIDE SEQUENCE [LARGE SCALE GENOMIC DNA]</scope>
    <source>
        <strain evidence="3 4">PSS_7772B</strain>
    </source>
</reference>
<dbReference type="GO" id="GO:0003677">
    <property type="term" value="F:DNA binding"/>
    <property type="evidence" value="ECO:0007669"/>
    <property type="project" value="InterPro"/>
</dbReference>
<evidence type="ECO:0000313" key="4">
    <source>
        <dbReference type="Proteomes" id="UP000070687"/>
    </source>
</evidence>
<dbReference type="EMBL" id="LRQB01000063">
    <property type="protein sequence ID" value="KXA19658.1"/>
    <property type="molecule type" value="Genomic_DNA"/>
</dbReference>
<evidence type="ECO:0000259" key="2">
    <source>
        <dbReference type="SMART" id="SM00422"/>
    </source>
</evidence>
<proteinExistence type="predicted"/>
<dbReference type="PATRIC" id="fig|2702.100.peg.989"/>
<feature type="region of interest" description="Disordered" evidence="1">
    <location>
        <begin position="162"/>
        <end position="190"/>
    </location>
</feature>
<dbReference type="SMART" id="SM00422">
    <property type="entry name" value="HTH_MERR"/>
    <property type="match status" value="1"/>
</dbReference>
<accession>A0A133NTS4</accession>
<dbReference type="SUPFAM" id="SSF46955">
    <property type="entry name" value="Putative DNA-binding domain"/>
    <property type="match status" value="1"/>
</dbReference>
<dbReference type="InterPro" id="IPR009061">
    <property type="entry name" value="DNA-bd_dom_put_sf"/>
</dbReference>
<dbReference type="Pfam" id="PF13411">
    <property type="entry name" value="MerR_1"/>
    <property type="match status" value="1"/>
</dbReference>